<dbReference type="Proteomes" id="UP001412239">
    <property type="component" value="Unassembled WGS sequence"/>
</dbReference>
<dbReference type="Pfam" id="PF24809">
    <property type="entry name" value="DUF7708"/>
    <property type="match status" value="1"/>
</dbReference>
<reference evidence="5" key="1">
    <citation type="submission" date="2015-10" db="EMBL/GenBank/DDBJ databases">
        <authorList>
            <person name="Regsiter A."/>
            <person name="william w."/>
        </authorList>
    </citation>
    <scope>NUCLEOTIDE SEQUENCE</scope>
    <source>
        <strain evidence="5">Montdore</strain>
    </source>
</reference>
<dbReference type="PANTHER" id="PTHR40619">
    <property type="entry name" value="FUNGAL STAND N-TERMINAL GOODBYE DOMAIN-CONTAINING PROTEIN"/>
    <property type="match status" value="1"/>
</dbReference>
<name>A0A292Q7R1_9PEZI</name>
<evidence type="ECO:0000313" key="5">
    <source>
        <dbReference type="EMBL" id="CUS14985.1"/>
    </source>
</evidence>
<dbReference type="AlphaFoldDB" id="A0A292Q7R1"/>
<feature type="region of interest" description="Disordered" evidence="2">
    <location>
        <begin position="593"/>
        <end position="619"/>
    </location>
</feature>
<feature type="compositionally biased region" description="Low complexity" evidence="2">
    <location>
        <begin position="56"/>
        <end position="69"/>
    </location>
</feature>
<dbReference type="PANTHER" id="PTHR40619:SF3">
    <property type="entry name" value="FUNGAL STAND N-TERMINAL GOODBYE DOMAIN-CONTAINING PROTEIN"/>
    <property type="match status" value="1"/>
</dbReference>
<dbReference type="InterPro" id="IPR056884">
    <property type="entry name" value="NPHP3-like_N"/>
</dbReference>
<evidence type="ECO:0000259" key="4">
    <source>
        <dbReference type="Pfam" id="PF24883"/>
    </source>
</evidence>
<sequence length="688" mass="77499">MPPDRCLSNAAVEYIETRVDGQLHSAFEDPNTGIRYNPTIDQFLDQKRLELQQQRQQQELQASIQQYSPFPSPPSPCRADKMPGNSPTYIDKLVKEREERFQEALDAYLKTPSAERTPSKLVGNTTWDDVQKLMRKAEDEYHDVGTIRKHLRKFSENAPIFNSWLTLLPQASYSSTIYGGFRIMFDAAAKLHDVREKVFEILGEIPDRIAKTQVYAELYRSSQQVQERSAELYVAILDIFEHVLGWFAKKPGRKFGKALLKGELYSKEIDLKVSKMRDVAKNLREEAKLCLHESLREMKNGSVLQDSRLQNMESMNHEILRNSLNANFTTQMQNQMLTEIYNKVYQLLQSSANYDKDTGQANVPQIESDARGRRTNKVYSIELLSSLSFSPGDLATAVKTSLRHGHGASLAEKDRANWIMKSQRMSQWLTSTTPSTLLINGNGEHKKISPLSFIAALLVQSLTQSDVPVLYFFCGENTSSSGGGPSDLIRSLTAQLLTHYDFDLTTLRHTRKGTPKTTKQLCTLFEGLLAQLPDDSLLFILIDGITYFENADRREETCFIIERLHEISQGAHPLVKVLVTAPSKSRYVVKVLQSDGGSDDDGKAGGMNEGSGWGVLHAPVNPGGGRVGLSVPYWERRTTGSVTDLRRAAEEQSDGIVREEEDGGRKGRKGKGRRRARSEEGRTRGRTR</sequence>
<gene>
    <name evidence="5" type="ORF">GSTUAT00000879001</name>
</gene>
<feature type="compositionally biased region" description="Basic residues" evidence="2">
    <location>
        <begin position="666"/>
        <end position="676"/>
    </location>
</feature>
<feature type="region of interest" description="Disordered" evidence="2">
    <location>
        <begin position="56"/>
        <end position="87"/>
    </location>
</feature>
<keyword evidence="6" id="KW-1185">Reference proteome</keyword>
<proteinExistence type="predicted"/>
<organism evidence="5 6">
    <name type="scientific">Tuber aestivum</name>
    <name type="common">summer truffle</name>
    <dbReference type="NCBI Taxonomy" id="59557"/>
    <lineage>
        <taxon>Eukaryota</taxon>
        <taxon>Fungi</taxon>
        <taxon>Dikarya</taxon>
        <taxon>Ascomycota</taxon>
        <taxon>Pezizomycotina</taxon>
        <taxon>Pezizomycetes</taxon>
        <taxon>Pezizales</taxon>
        <taxon>Tuberaceae</taxon>
        <taxon>Tuber</taxon>
    </lineage>
</organism>
<evidence type="ECO:0000256" key="2">
    <source>
        <dbReference type="SAM" id="MobiDB-lite"/>
    </source>
</evidence>
<dbReference type="InterPro" id="IPR056125">
    <property type="entry name" value="DUF7708"/>
</dbReference>
<feature type="domain" description="DUF7708" evidence="3">
    <location>
        <begin position="150"/>
        <end position="289"/>
    </location>
</feature>
<feature type="region of interest" description="Disordered" evidence="2">
    <location>
        <begin position="644"/>
        <end position="688"/>
    </location>
</feature>
<feature type="domain" description="Nephrocystin 3-like N-terminal" evidence="4">
    <location>
        <begin position="417"/>
        <end position="580"/>
    </location>
</feature>
<feature type="compositionally biased region" description="Gly residues" evidence="2">
    <location>
        <begin position="604"/>
        <end position="613"/>
    </location>
</feature>
<accession>A0A292Q7R1</accession>
<evidence type="ECO:0000256" key="1">
    <source>
        <dbReference type="ARBA" id="ARBA00022737"/>
    </source>
</evidence>
<evidence type="ECO:0008006" key="7">
    <source>
        <dbReference type="Google" id="ProtNLM"/>
    </source>
</evidence>
<dbReference type="EMBL" id="LN890953">
    <property type="protein sequence ID" value="CUS14985.1"/>
    <property type="molecule type" value="Genomic_DNA"/>
</dbReference>
<feature type="compositionally biased region" description="Basic and acidic residues" evidence="2">
    <location>
        <begin position="677"/>
        <end position="688"/>
    </location>
</feature>
<evidence type="ECO:0000259" key="3">
    <source>
        <dbReference type="Pfam" id="PF24809"/>
    </source>
</evidence>
<dbReference type="Pfam" id="PF24883">
    <property type="entry name" value="NPHP3_N"/>
    <property type="match status" value="1"/>
</dbReference>
<protein>
    <recommendedName>
        <fullName evidence="7">NACHT domain-containing protein</fullName>
    </recommendedName>
</protein>
<keyword evidence="1" id="KW-0677">Repeat</keyword>
<evidence type="ECO:0000313" key="6">
    <source>
        <dbReference type="Proteomes" id="UP001412239"/>
    </source>
</evidence>